<keyword evidence="4" id="KW-1185">Reference proteome</keyword>
<dbReference type="Pfam" id="PF13374">
    <property type="entry name" value="TPR_10"/>
    <property type="match status" value="2"/>
</dbReference>
<dbReference type="AlphaFoldDB" id="A0A3S9LYV6"/>
<feature type="domain" description="NACHT" evidence="1">
    <location>
        <begin position="67"/>
        <end position="196"/>
    </location>
</feature>
<proteinExistence type="predicted"/>
<reference evidence="2 4" key="1">
    <citation type="journal article" date="2019" name="Int. J. Syst. Evol. Microbiol.">
        <title>Streptomyces cyaneochromogenes sp. nov., a blue pigment-producing actinomycete from manganese-contaminated soil.</title>
        <authorList>
            <person name="Tang X."/>
            <person name="Zhao J."/>
            <person name="Li K."/>
            <person name="Chen Z."/>
            <person name="Sun Y."/>
            <person name="Gao J."/>
        </authorList>
    </citation>
    <scope>NUCLEOTIDE SEQUENCE [LARGE SCALE GENOMIC DNA]</scope>
    <source>
        <strain evidence="2 4">MK-45</strain>
    </source>
</reference>
<evidence type="ECO:0000259" key="1">
    <source>
        <dbReference type="Pfam" id="PF05729"/>
    </source>
</evidence>
<dbReference type="InterPro" id="IPR011990">
    <property type="entry name" value="TPR-like_helical_dom_sf"/>
</dbReference>
<dbReference type="KEGG" id="scya:EJ357_47720"/>
<dbReference type="Gene3D" id="3.40.50.300">
    <property type="entry name" value="P-loop containing nucleotide triphosphate hydrolases"/>
    <property type="match status" value="1"/>
</dbReference>
<evidence type="ECO:0000313" key="4">
    <source>
        <dbReference type="Proteomes" id="UP000280298"/>
    </source>
</evidence>
<sequence>MVAQHGAVAAGRLEVGQMVVAAAAGRAQALTLAAPLGYRNPALPLRGRDELLNCLLDQCRRGGDGRLHVLHGLSGSGKTALALEIVHMLQMRASPMSEHRVWWLDARQAALFEDGFRAVARRIGVAGDLLEADGVVDALWHRLSRAELPWLLVIDGVDDPRLLDGPGLLAAGTGWIRPHSCPCGLVLVTTCDGTADAWGSGAVMHPVLPLKGRDAACVLMDHAGPDAGALDDAACLARRLGGLPLALRMAGVYLAEVMGMPDAFREPETPAEFDAFRRALDGPAGQGLNPAQVIADTWRLALDLLHRRGFRYAADVLELLSVFADAPVPHALVLRAQVLQRHPGFEGIDGGTLWRTLRALAALSLIDLCPAPEGDDGDESEESARSPECLRVHPLIRDVSRTPRYLSLVTGLLQDACSVEQVGKPEEPSSWAAWSVLAPHALELVEQEDDLASLPDAGQVSAAAAAEMAARFLQARGLSRRAGAVFRKVVRIRMRVLGAAHPETLTAQHNLAGALHDVGELGQAETVYRKVWQAHRDARGAEFAHALTARHELGRVLHDLGRLEEAQQHLSAVLDVRRRLLGEQHGHTLSAQHELARVLHDLGLLREACREYGLVLAARCEQLGDEHPRTLTTLHNLACLMQDEGELTGAQQQFERVHAVRSRVLGEVHPQTLWTGYRLGCVLRDRGDTVRARALLLHVRDGLSAVLGEGHVQTERAARALEGLAGPGTSDGVTIACR</sequence>
<dbReference type="RefSeq" id="WP_126387465.1">
    <property type="nucleotide sequence ID" value="NZ_CP034539.1"/>
</dbReference>
<dbReference type="InterPro" id="IPR007111">
    <property type="entry name" value="NACHT_NTPase"/>
</dbReference>
<accession>A0A3S9LYV6</accession>
<dbReference type="Pfam" id="PF05729">
    <property type="entry name" value="NACHT"/>
    <property type="match status" value="1"/>
</dbReference>
<evidence type="ECO:0000313" key="2">
    <source>
        <dbReference type="EMBL" id="AZQ32107.1"/>
    </source>
</evidence>
<evidence type="ECO:0000313" key="3">
    <source>
        <dbReference type="EMBL" id="AZQ40116.1"/>
    </source>
</evidence>
<dbReference type="SUPFAM" id="SSF52540">
    <property type="entry name" value="P-loop containing nucleoside triphosphate hydrolases"/>
    <property type="match status" value="1"/>
</dbReference>
<dbReference type="Gene3D" id="1.25.40.10">
    <property type="entry name" value="Tetratricopeptide repeat domain"/>
    <property type="match status" value="2"/>
</dbReference>
<dbReference type="InterPro" id="IPR053137">
    <property type="entry name" value="NLR-like"/>
</dbReference>
<dbReference type="EMBL" id="CP034539">
    <property type="protein sequence ID" value="AZQ32107.1"/>
    <property type="molecule type" value="Genomic_DNA"/>
</dbReference>
<dbReference type="KEGG" id="scya:EJ357_00210"/>
<organism evidence="2 4">
    <name type="scientific">Streptomyces cyaneochromogenes</name>
    <dbReference type="NCBI Taxonomy" id="2496836"/>
    <lineage>
        <taxon>Bacteria</taxon>
        <taxon>Bacillati</taxon>
        <taxon>Actinomycetota</taxon>
        <taxon>Actinomycetes</taxon>
        <taxon>Kitasatosporales</taxon>
        <taxon>Streptomycetaceae</taxon>
        <taxon>Streptomyces</taxon>
    </lineage>
</organism>
<dbReference type="EMBL" id="CP034539">
    <property type="protein sequence ID" value="AZQ40116.1"/>
    <property type="molecule type" value="Genomic_DNA"/>
</dbReference>
<dbReference type="InterPro" id="IPR027417">
    <property type="entry name" value="P-loop_NTPase"/>
</dbReference>
<dbReference type="PANTHER" id="PTHR46082">
    <property type="entry name" value="ATP/GTP-BINDING PROTEIN-RELATED"/>
    <property type="match status" value="1"/>
</dbReference>
<protein>
    <submittedName>
        <fullName evidence="2">Tetratricopeptide repeat protein</fullName>
    </submittedName>
</protein>
<dbReference type="SUPFAM" id="SSF48452">
    <property type="entry name" value="TPR-like"/>
    <property type="match status" value="2"/>
</dbReference>
<dbReference type="PANTHER" id="PTHR46082:SF6">
    <property type="entry name" value="AAA+ ATPASE DOMAIN-CONTAINING PROTEIN-RELATED"/>
    <property type="match status" value="1"/>
</dbReference>
<gene>
    <name evidence="2" type="ORF">EJ357_00210</name>
    <name evidence="3" type="ORF">EJ357_47720</name>
</gene>
<name>A0A3S9LYV6_9ACTN</name>
<dbReference type="Proteomes" id="UP000280298">
    <property type="component" value="Chromosome"/>
</dbReference>
<dbReference type="OrthoDB" id="127785at2"/>
<dbReference type="Pfam" id="PF13424">
    <property type="entry name" value="TPR_12"/>
    <property type="match status" value="1"/>
</dbReference>